<accession>A0A0C2JVC5</accession>
<reference evidence="1 2" key="1">
    <citation type="journal article" date="2014" name="Genome Biol. Evol.">
        <title>The genome of the myxosporean Thelohanellus kitauei shows adaptations to nutrient acquisition within its fish host.</title>
        <authorList>
            <person name="Yang Y."/>
            <person name="Xiong J."/>
            <person name="Zhou Z."/>
            <person name="Huo F."/>
            <person name="Miao W."/>
            <person name="Ran C."/>
            <person name="Liu Y."/>
            <person name="Zhang J."/>
            <person name="Feng J."/>
            <person name="Wang M."/>
            <person name="Wang M."/>
            <person name="Wang L."/>
            <person name="Yao B."/>
        </authorList>
    </citation>
    <scope>NUCLEOTIDE SEQUENCE [LARGE SCALE GENOMIC DNA]</scope>
    <source>
        <strain evidence="1">Wuqing</strain>
    </source>
</reference>
<sequence length="107" mass="12345">MELLWQIFLEYSGDKSIIYFSKLSLPIFKYAKNASTMYLRTQFCTKVAGFCCLAHSMLIAFSKSDTSLYKRQSIQPVHIDGQNITVKLKRQDFSLGLRTYHISCTSE</sequence>
<dbReference type="AlphaFoldDB" id="A0A0C2JVC5"/>
<dbReference type="EMBL" id="JWZT01000860">
    <property type="protein sequence ID" value="KII73378.1"/>
    <property type="molecule type" value="Genomic_DNA"/>
</dbReference>
<evidence type="ECO:0000313" key="1">
    <source>
        <dbReference type="EMBL" id="KII73378.1"/>
    </source>
</evidence>
<evidence type="ECO:0000313" key="2">
    <source>
        <dbReference type="Proteomes" id="UP000031668"/>
    </source>
</evidence>
<proteinExistence type="predicted"/>
<name>A0A0C2JVC5_THEKT</name>
<dbReference type="Proteomes" id="UP000031668">
    <property type="component" value="Unassembled WGS sequence"/>
</dbReference>
<organism evidence="1 2">
    <name type="scientific">Thelohanellus kitauei</name>
    <name type="common">Myxosporean</name>
    <dbReference type="NCBI Taxonomy" id="669202"/>
    <lineage>
        <taxon>Eukaryota</taxon>
        <taxon>Metazoa</taxon>
        <taxon>Cnidaria</taxon>
        <taxon>Myxozoa</taxon>
        <taxon>Myxosporea</taxon>
        <taxon>Bivalvulida</taxon>
        <taxon>Platysporina</taxon>
        <taxon>Myxobolidae</taxon>
        <taxon>Thelohanellus</taxon>
    </lineage>
</organism>
<keyword evidence="2" id="KW-1185">Reference proteome</keyword>
<protein>
    <submittedName>
        <fullName evidence="1">Uncharacterized protein</fullName>
    </submittedName>
</protein>
<gene>
    <name evidence="1" type="ORF">RF11_12336</name>
</gene>
<comment type="caution">
    <text evidence="1">The sequence shown here is derived from an EMBL/GenBank/DDBJ whole genome shotgun (WGS) entry which is preliminary data.</text>
</comment>